<dbReference type="EMBL" id="MAUJ01000001">
    <property type="protein sequence ID" value="OCQ23240.1"/>
    <property type="molecule type" value="Genomic_DNA"/>
</dbReference>
<reference evidence="2" key="1">
    <citation type="submission" date="2016-07" db="EMBL/GenBank/DDBJ databases">
        <authorList>
            <person name="Florea S."/>
            <person name="Webb J.S."/>
            <person name="Jaromczyk J."/>
            <person name="Schardl C.L."/>
        </authorList>
    </citation>
    <scope>NUCLEOTIDE SEQUENCE [LARGE SCALE GENOMIC DNA]</scope>
    <source>
        <strain evidence="2">IPB1</strain>
    </source>
</reference>
<comment type="caution">
    <text evidence="1">The sequence shown here is derived from an EMBL/GenBank/DDBJ whole genome shotgun (WGS) entry which is preliminary data.</text>
</comment>
<evidence type="ECO:0000313" key="2">
    <source>
        <dbReference type="Proteomes" id="UP000093366"/>
    </source>
</evidence>
<evidence type="ECO:0000313" key="1">
    <source>
        <dbReference type="EMBL" id="OCQ23240.1"/>
    </source>
</evidence>
<proteinExistence type="predicted"/>
<gene>
    <name evidence="1" type="ORF">A7985_04670</name>
</gene>
<dbReference type="RefSeq" id="WP_065789255.1">
    <property type="nucleotide sequence ID" value="NZ_MAUJ01000001.1"/>
</dbReference>
<dbReference type="OrthoDB" id="5889174at2"/>
<accession>A0A1C0TV90</accession>
<sequence length="110" mass="11991">MTTPNDTVKAIEITSFIHAVERERLANLFADLNDQATSLQSKNGALSAEDAANNIRDMNDLLSTAAGVALANFIESGDIQFLKGLEDLDAQSKIAMKQFIELYNSVRTSK</sequence>
<dbReference type="Proteomes" id="UP000093366">
    <property type="component" value="Unassembled WGS sequence"/>
</dbReference>
<name>A0A1C0TV90_9GAMM</name>
<organism evidence="1 2">
    <name type="scientific">Pseudoalteromonas luteoviolacea</name>
    <dbReference type="NCBI Taxonomy" id="43657"/>
    <lineage>
        <taxon>Bacteria</taxon>
        <taxon>Pseudomonadati</taxon>
        <taxon>Pseudomonadota</taxon>
        <taxon>Gammaproteobacteria</taxon>
        <taxon>Alteromonadales</taxon>
        <taxon>Pseudoalteromonadaceae</taxon>
        <taxon>Pseudoalteromonas</taxon>
    </lineage>
</organism>
<protein>
    <submittedName>
        <fullName evidence="1">Uncharacterized protein</fullName>
    </submittedName>
</protein>
<dbReference type="AlphaFoldDB" id="A0A1C0TV90"/>